<evidence type="ECO:0000256" key="1">
    <source>
        <dbReference type="ARBA" id="ARBA00006464"/>
    </source>
</evidence>
<accession>A0A9D9DIA5</accession>
<dbReference type="AlphaFoldDB" id="A0A9D9DIA5"/>
<evidence type="ECO:0000256" key="2">
    <source>
        <dbReference type="SAM" id="Phobius"/>
    </source>
</evidence>
<dbReference type="EMBL" id="JADINA010000003">
    <property type="protein sequence ID" value="MBO8425774.1"/>
    <property type="molecule type" value="Genomic_DNA"/>
</dbReference>
<name>A0A9D9DIA5_9FIRM</name>
<dbReference type="Pfam" id="PF02397">
    <property type="entry name" value="Bac_transf"/>
    <property type="match status" value="1"/>
</dbReference>
<evidence type="ECO:0000313" key="4">
    <source>
        <dbReference type="EMBL" id="MBO8425774.1"/>
    </source>
</evidence>
<dbReference type="PANTHER" id="PTHR30576:SF0">
    <property type="entry name" value="UNDECAPRENYL-PHOSPHATE N-ACETYLGALACTOSAMINYL 1-PHOSPHATE TRANSFERASE-RELATED"/>
    <property type="match status" value="1"/>
</dbReference>
<evidence type="ECO:0000313" key="5">
    <source>
        <dbReference type="Proteomes" id="UP000823634"/>
    </source>
</evidence>
<comment type="caution">
    <text evidence="4">The sequence shown here is derived from an EMBL/GenBank/DDBJ whole genome shotgun (WGS) entry which is preliminary data.</text>
</comment>
<keyword evidence="2" id="KW-0812">Transmembrane</keyword>
<comment type="similarity">
    <text evidence="1">Belongs to the bacterial sugar transferase family.</text>
</comment>
<dbReference type="PANTHER" id="PTHR30576">
    <property type="entry name" value="COLANIC BIOSYNTHESIS UDP-GLUCOSE LIPID CARRIER TRANSFERASE"/>
    <property type="match status" value="1"/>
</dbReference>
<feature type="domain" description="Bacterial sugar transferase" evidence="3">
    <location>
        <begin position="19"/>
        <end position="202"/>
    </location>
</feature>
<keyword evidence="4" id="KW-0808">Transferase</keyword>
<proteinExistence type="inferred from homology"/>
<protein>
    <submittedName>
        <fullName evidence="4">Sugar transferase</fullName>
    </submittedName>
</protein>
<gene>
    <name evidence="4" type="ORF">IAC61_00450</name>
</gene>
<keyword evidence="2" id="KW-1133">Transmembrane helix</keyword>
<evidence type="ECO:0000259" key="3">
    <source>
        <dbReference type="Pfam" id="PF02397"/>
    </source>
</evidence>
<sequence>MNETEFKFKKSQKAYFFFKRAIALFGSSLGIILLSPILIFAAIMTKCTSKGPVLFKQKRIGRNEKLFTLYKFRSMRVDAPQVAPSDIGKQEQKDMTTKWGRFMRKTSIDELPQLFNIFLGHMSFIGPRPGQDSAHEWDLYQARHNSNPSAYLVKPGLSGMAQIYLHRDHDPVKKAQCDSEYVKKISFWTDLKLFVLSFMVLFGYDAGR</sequence>
<dbReference type="InterPro" id="IPR003362">
    <property type="entry name" value="Bact_transf"/>
</dbReference>
<keyword evidence="2" id="KW-0472">Membrane</keyword>
<reference evidence="4" key="1">
    <citation type="submission" date="2020-10" db="EMBL/GenBank/DDBJ databases">
        <authorList>
            <person name="Gilroy R."/>
        </authorList>
    </citation>
    <scope>NUCLEOTIDE SEQUENCE</scope>
    <source>
        <strain evidence="4">17113</strain>
    </source>
</reference>
<feature type="transmembrane region" description="Helical" evidence="2">
    <location>
        <begin position="21"/>
        <end position="44"/>
    </location>
</feature>
<reference evidence="4" key="2">
    <citation type="journal article" date="2021" name="PeerJ">
        <title>Extensive microbial diversity within the chicken gut microbiome revealed by metagenomics and culture.</title>
        <authorList>
            <person name="Gilroy R."/>
            <person name="Ravi A."/>
            <person name="Getino M."/>
            <person name="Pursley I."/>
            <person name="Horton D.L."/>
            <person name="Alikhan N.F."/>
            <person name="Baker D."/>
            <person name="Gharbi K."/>
            <person name="Hall N."/>
            <person name="Watson M."/>
            <person name="Adriaenssens E.M."/>
            <person name="Foster-Nyarko E."/>
            <person name="Jarju S."/>
            <person name="Secka A."/>
            <person name="Antonio M."/>
            <person name="Oren A."/>
            <person name="Chaudhuri R.R."/>
            <person name="La Ragione R."/>
            <person name="Hildebrand F."/>
            <person name="Pallen M.J."/>
        </authorList>
    </citation>
    <scope>NUCLEOTIDE SEQUENCE</scope>
    <source>
        <strain evidence="4">17113</strain>
    </source>
</reference>
<dbReference type="Proteomes" id="UP000823634">
    <property type="component" value="Unassembled WGS sequence"/>
</dbReference>
<dbReference type="GO" id="GO:0016780">
    <property type="term" value="F:phosphotransferase activity, for other substituted phosphate groups"/>
    <property type="evidence" value="ECO:0007669"/>
    <property type="project" value="TreeGrafter"/>
</dbReference>
<organism evidence="4 5">
    <name type="scientific">Candidatus Alloenteromonas pullistercoris</name>
    <dbReference type="NCBI Taxonomy" id="2840785"/>
    <lineage>
        <taxon>Bacteria</taxon>
        <taxon>Bacillati</taxon>
        <taxon>Bacillota</taxon>
        <taxon>Bacillota incertae sedis</taxon>
        <taxon>Candidatus Alloenteromonas</taxon>
    </lineage>
</organism>